<protein>
    <recommendedName>
        <fullName evidence="3">Tetratricopeptide repeat protein</fullName>
    </recommendedName>
</protein>
<organism evidence="1 2">
    <name type="scientific">Cryobacterium algoritolerans</name>
    <dbReference type="NCBI Taxonomy" id="1259184"/>
    <lineage>
        <taxon>Bacteria</taxon>
        <taxon>Bacillati</taxon>
        <taxon>Actinomycetota</taxon>
        <taxon>Actinomycetes</taxon>
        <taxon>Micrococcales</taxon>
        <taxon>Microbacteriaceae</taxon>
        <taxon>Cryobacterium</taxon>
    </lineage>
</organism>
<evidence type="ECO:0008006" key="3">
    <source>
        <dbReference type="Google" id="ProtNLM"/>
    </source>
</evidence>
<dbReference type="Proteomes" id="UP000298412">
    <property type="component" value="Unassembled WGS sequence"/>
</dbReference>
<gene>
    <name evidence="1" type="ORF">E3O19_11365</name>
</gene>
<dbReference type="OrthoDB" id="9780299at2"/>
<dbReference type="AlphaFoldDB" id="A0A4R8WQM3"/>
<evidence type="ECO:0000313" key="2">
    <source>
        <dbReference type="Proteomes" id="UP000298412"/>
    </source>
</evidence>
<name>A0A4R8WQM3_9MICO</name>
<sequence length="62" mass="6796">MALAEGSEAGLELLDILDRNAHLADYHLLPAARADLRRGGRFADALPHYLRALELASSDPER</sequence>
<keyword evidence="2" id="KW-1185">Reference proteome</keyword>
<proteinExistence type="predicted"/>
<evidence type="ECO:0000313" key="1">
    <source>
        <dbReference type="EMBL" id="TFC14361.1"/>
    </source>
</evidence>
<dbReference type="EMBL" id="SOFP01000048">
    <property type="protein sequence ID" value="TFC14361.1"/>
    <property type="molecule type" value="Genomic_DNA"/>
</dbReference>
<comment type="caution">
    <text evidence="1">The sequence shown here is derived from an EMBL/GenBank/DDBJ whole genome shotgun (WGS) entry which is preliminary data.</text>
</comment>
<accession>A0A4R8WQM3</accession>
<dbReference type="RefSeq" id="WP_134567700.1">
    <property type="nucleotide sequence ID" value="NZ_SOFP01000048.1"/>
</dbReference>
<reference evidence="1 2" key="1">
    <citation type="submission" date="2019-03" db="EMBL/GenBank/DDBJ databases">
        <title>Genomics of glacier-inhabiting Cryobacterium strains.</title>
        <authorList>
            <person name="Liu Q."/>
            <person name="Xin Y.-H."/>
        </authorList>
    </citation>
    <scope>NUCLEOTIDE SEQUENCE [LARGE SCALE GENOMIC DNA]</scope>
    <source>
        <strain evidence="1 2">MDT1-3</strain>
    </source>
</reference>